<evidence type="ECO:0000313" key="6">
    <source>
        <dbReference type="EMBL" id="RDS76816.1"/>
    </source>
</evidence>
<dbReference type="GO" id="GO:0006351">
    <property type="term" value="P:DNA-templated transcription"/>
    <property type="evidence" value="ECO:0007669"/>
    <property type="project" value="TreeGrafter"/>
</dbReference>
<comment type="caution">
    <text evidence="6">The sequence shown here is derived from an EMBL/GenBank/DDBJ whole genome shotgun (WGS) entry which is preliminary data.</text>
</comment>
<evidence type="ECO:0000313" key="7">
    <source>
        <dbReference type="Proteomes" id="UP000254101"/>
    </source>
</evidence>
<accession>A0A395LIK8</accession>
<dbReference type="PRINTS" id="PR00039">
    <property type="entry name" value="HTHLYSR"/>
</dbReference>
<evidence type="ECO:0000259" key="5">
    <source>
        <dbReference type="PROSITE" id="PS50931"/>
    </source>
</evidence>
<dbReference type="PROSITE" id="PS50931">
    <property type="entry name" value="HTH_LYSR"/>
    <property type="match status" value="1"/>
</dbReference>
<organism evidence="6 7">
    <name type="scientific">Alteriqipengyuania lutimaris</name>
    <dbReference type="NCBI Taxonomy" id="1538146"/>
    <lineage>
        <taxon>Bacteria</taxon>
        <taxon>Pseudomonadati</taxon>
        <taxon>Pseudomonadota</taxon>
        <taxon>Alphaproteobacteria</taxon>
        <taxon>Sphingomonadales</taxon>
        <taxon>Erythrobacteraceae</taxon>
        <taxon>Alteriqipengyuania</taxon>
    </lineage>
</organism>
<dbReference type="Pfam" id="PF00126">
    <property type="entry name" value="HTH_1"/>
    <property type="match status" value="1"/>
</dbReference>
<dbReference type="SUPFAM" id="SSF53850">
    <property type="entry name" value="Periplasmic binding protein-like II"/>
    <property type="match status" value="1"/>
</dbReference>
<feature type="domain" description="HTH lysR-type" evidence="5">
    <location>
        <begin position="5"/>
        <end position="62"/>
    </location>
</feature>
<dbReference type="GO" id="GO:0043565">
    <property type="term" value="F:sequence-specific DNA binding"/>
    <property type="evidence" value="ECO:0007669"/>
    <property type="project" value="TreeGrafter"/>
</dbReference>
<dbReference type="CDD" id="cd08432">
    <property type="entry name" value="PBP2_GcdR_TrpI_HvrB_AmpR_like"/>
    <property type="match status" value="1"/>
</dbReference>
<keyword evidence="4" id="KW-0804">Transcription</keyword>
<dbReference type="InterPro" id="IPR005119">
    <property type="entry name" value="LysR_subst-bd"/>
</dbReference>
<sequence>MRQLPPLAAVRAFEAAARHRNYTRAGEELGLTQAGVSYQIKSLEQRVGTVLFVREGRAMRLTPAGEALAQRVSQAFTTMESAFAALAKTEEQVLSIACFQTFATKILAPRLGSFQLEHPEIAVRLVVGDAFVDLEAGECDLAIRLSREEPVGLQVHRLNRLGIAPFASPGFVAAHEILQAEDPDIAEDQRISPNNVWWREWDDARCASHEMTERQPRGLEFDSQQLDAAAAISGNGVAILAPTLFHTELTDGRLVRVGTRIVRPGGYFRLLYPEVRGHSPKVRAFRQWLMREIEPCLAADPGCREDWERASRG</sequence>
<dbReference type="GO" id="GO:0003700">
    <property type="term" value="F:DNA-binding transcription factor activity"/>
    <property type="evidence" value="ECO:0007669"/>
    <property type="project" value="InterPro"/>
</dbReference>
<keyword evidence="2" id="KW-0805">Transcription regulation</keyword>
<keyword evidence="3" id="KW-0238">DNA-binding</keyword>
<dbReference type="FunFam" id="1.10.10.10:FF:000001">
    <property type="entry name" value="LysR family transcriptional regulator"/>
    <property type="match status" value="1"/>
</dbReference>
<gene>
    <name evidence="6" type="ORF">DL238_03785</name>
</gene>
<dbReference type="RefSeq" id="WP_115491038.1">
    <property type="nucleotide sequence ID" value="NZ_JACHWW010000001.1"/>
</dbReference>
<dbReference type="OrthoDB" id="464481at2"/>
<dbReference type="PANTHER" id="PTHR30537:SF74">
    <property type="entry name" value="HTH-TYPE TRANSCRIPTIONAL REGULATOR TRPI"/>
    <property type="match status" value="1"/>
</dbReference>
<dbReference type="PANTHER" id="PTHR30537">
    <property type="entry name" value="HTH-TYPE TRANSCRIPTIONAL REGULATOR"/>
    <property type="match status" value="1"/>
</dbReference>
<evidence type="ECO:0000256" key="4">
    <source>
        <dbReference type="ARBA" id="ARBA00023163"/>
    </source>
</evidence>
<dbReference type="AlphaFoldDB" id="A0A395LIK8"/>
<dbReference type="Gene3D" id="3.40.190.10">
    <property type="entry name" value="Periplasmic binding protein-like II"/>
    <property type="match status" value="2"/>
</dbReference>
<keyword evidence="7" id="KW-1185">Reference proteome</keyword>
<evidence type="ECO:0000256" key="1">
    <source>
        <dbReference type="ARBA" id="ARBA00009437"/>
    </source>
</evidence>
<evidence type="ECO:0000256" key="3">
    <source>
        <dbReference type="ARBA" id="ARBA00023125"/>
    </source>
</evidence>
<dbReference type="Proteomes" id="UP000254101">
    <property type="component" value="Unassembled WGS sequence"/>
</dbReference>
<dbReference type="Gene3D" id="1.10.10.10">
    <property type="entry name" value="Winged helix-like DNA-binding domain superfamily/Winged helix DNA-binding domain"/>
    <property type="match status" value="1"/>
</dbReference>
<reference evidence="6 7" key="1">
    <citation type="submission" date="2018-07" db="EMBL/GenBank/DDBJ databases">
        <title>Erythrobacter nanhaiensis sp. nov., a novel member of the genus Erythrobacter isolated from the South China Sea.</title>
        <authorList>
            <person name="Chen X."/>
            <person name="Liu J."/>
        </authorList>
    </citation>
    <scope>NUCLEOTIDE SEQUENCE [LARGE SCALE GENOMIC DNA]</scope>
    <source>
        <strain evidence="6 7">S-5</strain>
    </source>
</reference>
<name>A0A395LIK8_9SPHN</name>
<protein>
    <submittedName>
        <fullName evidence="6">LysR family transcriptional regulator</fullName>
    </submittedName>
</protein>
<dbReference type="InterPro" id="IPR058163">
    <property type="entry name" value="LysR-type_TF_proteobact-type"/>
</dbReference>
<dbReference type="InterPro" id="IPR036390">
    <property type="entry name" value="WH_DNA-bd_sf"/>
</dbReference>
<dbReference type="EMBL" id="QRBB01000001">
    <property type="protein sequence ID" value="RDS76816.1"/>
    <property type="molecule type" value="Genomic_DNA"/>
</dbReference>
<dbReference type="InterPro" id="IPR000847">
    <property type="entry name" value="LysR_HTH_N"/>
</dbReference>
<dbReference type="SUPFAM" id="SSF46785">
    <property type="entry name" value="Winged helix' DNA-binding domain"/>
    <property type="match status" value="1"/>
</dbReference>
<dbReference type="InterPro" id="IPR036388">
    <property type="entry name" value="WH-like_DNA-bd_sf"/>
</dbReference>
<dbReference type="Pfam" id="PF03466">
    <property type="entry name" value="LysR_substrate"/>
    <property type="match status" value="1"/>
</dbReference>
<proteinExistence type="inferred from homology"/>
<comment type="similarity">
    <text evidence="1">Belongs to the LysR transcriptional regulatory family.</text>
</comment>
<evidence type="ECO:0000256" key="2">
    <source>
        <dbReference type="ARBA" id="ARBA00023015"/>
    </source>
</evidence>